<dbReference type="Proteomes" id="UP000265120">
    <property type="component" value="Chromosome 13"/>
</dbReference>
<organism evidence="11 12">
    <name type="scientific">Cynoglossus semilaevis</name>
    <name type="common">Tongue sole</name>
    <dbReference type="NCBI Taxonomy" id="244447"/>
    <lineage>
        <taxon>Eukaryota</taxon>
        <taxon>Metazoa</taxon>
        <taxon>Chordata</taxon>
        <taxon>Craniata</taxon>
        <taxon>Vertebrata</taxon>
        <taxon>Euteleostomi</taxon>
        <taxon>Actinopterygii</taxon>
        <taxon>Neopterygii</taxon>
        <taxon>Teleostei</taxon>
        <taxon>Neoteleostei</taxon>
        <taxon>Acanthomorphata</taxon>
        <taxon>Carangaria</taxon>
        <taxon>Pleuronectiformes</taxon>
        <taxon>Pleuronectoidei</taxon>
        <taxon>Cynoglossidae</taxon>
        <taxon>Cynoglossinae</taxon>
        <taxon>Cynoglossus</taxon>
    </lineage>
</organism>
<feature type="chain" id="PRO_5017853933" description="Pentraxin family member" evidence="9">
    <location>
        <begin position="17"/>
        <end position="225"/>
    </location>
</feature>
<accession>A0A3P8UKN5</accession>
<dbReference type="FunFam" id="2.60.120.200:FF:000070">
    <property type="entry name" value="Serum amyloid P-component"/>
    <property type="match status" value="1"/>
</dbReference>
<name>A0A3P8UKN5_CYNSE</name>
<dbReference type="InterPro" id="IPR001759">
    <property type="entry name" value="PTX_dom"/>
</dbReference>
<dbReference type="InterPro" id="IPR051005">
    <property type="entry name" value="Pentraxin_domain"/>
</dbReference>
<dbReference type="GeneTree" id="ENSGT01100000263515"/>
<dbReference type="PANTHER" id="PTHR45869">
    <property type="entry name" value="C-REACTIVE PROTEIN-RELATED"/>
    <property type="match status" value="1"/>
</dbReference>
<comment type="similarity">
    <text evidence="7 9">Belongs to the pentraxin family.</text>
</comment>
<dbReference type="AlphaFoldDB" id="A0A3P8UKN5"/>
<evidence type="ECO:0000256" key="6">
    <source>
        <dbReference type="ARBA" id="ARBA00023157"/>
    </source>
</evidence>
<evidence type="ECO:0000256" key="2">
    <source>
        <dbReference type="ARBA" id="ARBA00022525"/>
    </source>
</evidence>
<feature type="signal peptide" evidence="9">
    <location>
        <begin position="1"/>
        <end position="16"/>
    </location>
</feature>
<evidence type="ECO:0000256" key="4">
    <source>
        <dbReference type="ARBA" id="ARBA00022729"/>
    </source>
</evidence>
<comment type="subunit">
    <text evidence="9">Homopentamer. Pentaxin (or pentraxin) have a discoid arrangement of 5 non-covalently bound subunits.</text>
</comment>
<reference evidence="11" key="2">
    <citation type="submission" date="2025-08" db="UniProtKB">
        <authorList>
            <consortium name="Ensembl"/>
        </authorList>
    </citation>
    <scope>IDENTIFICATION</scope>
</reference>
<sequence length="225" mass="25418">MEKIVFLAVMVSACFAVPQDLSGKVFVFPKENNKDHVKLLTTKSVFSSYTVCLRFFTDLSRTYSLLSMAIPSGSNAIVLYKFDPKAIRIHTLEPAADFLSMPFQVNTWHSLCVTWESNKGLSQVWLDGKPSVKKFIVSGAPINGKPITVLGQEQDSYGGGFDAAQSFVGMISDVHMWDHVLPPTEIKSYMNHKHVTAGNVFSWRSLQYEIVRNHCYIQMILEQMW</sequence>
<dbReference type="PRINTS" id="PR00895">
    <property type="entry name" value="PENTAXIN"/>
</dbReference>
<dbReference type="PANTHER" id="PTHR45869:SF7">
    <property type="entry name" value="C-REACTIVE PROTEIN"/>
    <property type="match status" value="1"/>
</dbReference>
<protein>
    <recommendedName>
        <fullName evidence="9">Pentraxin family member</fullName>
    </recommendedName>
</protein>
<comment type="subcellular location">
    <subcellularLocation>
        <location evidence="1 9">Secreted</location>
    </subcellularLocation>
</comment>
<keyword evidence="6" id="KW-1015">Disulfide bond</keyword>
<keyword evidence="5 9" id="KW-0106">Calcium</keyword>
<evidence type="ECO:0000259" key="10">
    <source>
        <dbReference type="PROSITE" id="PS51828"/>
    </source>
</evidence>
<evidence type="ECO:0000256" key="8">
    <source>
        <dbReference type="PROSITE-ProRule" id="PRU01172"/>
    </source>
</evidence>
<dbReference type="PROSITE" id="PS51828">
    <property type="entry name" value="PTX_2"/>
    <property type="match status" value="1"/>
</dbReference>
<keyword evidence="2" id="KW-0964">Secreted</keyword>
<dbReference type="SUPFAM" id="SSF49899">
    <property type="entry name" value="Concanavalin A-like lectins/glucanases"/>
    <property type="match status" value="1"/>
</dbReference>
<dbReference type="GO" id="GO:0046872">
    <property type="term" value="F:metal ion binding"/>
    <property type="evidence" value="ECO:0007669"/>
    <property type="project" value="UniProtKB-KW"/>
</dbReference>
<dbReference type="InParanoid" id="A0A3P8UKN5"/>
<reference evidence="11 12" key="1">
    <citation type="journal article" date="2014" name="Nat. Genet.">
        <title>Whole-genome sequence of a flatfish provides insights into ZW sex chromosome evolution and adaptation to a benthic lifestyle.</title>
        <authorList>
            <person name="Chen S."/>
            <person name="Zhang G."/>
            <person name="Shao C."/>
            <person name="Huang Q."/>
            <person name="Liu G."/>
            <person name="Zhang P."/>
            <person name="Song W."/>
            <person name="An N."/>
            <person name="Chalopin D."/>
            <person name="Volff J.N."/>
            <person name="Hong Y."/>
            <person name="Li Q."/>
            <person name="Sha Z."/>
            <person name="Zhou H."/>
            <person name="Xie M."/>
            <person name="Yu Q."/>
            <person name="Liu Y."/>
            <person name="Xiang H."/>
            <person name="Wang N."/>
            <person name="Wu K."/>
            <person name="Yang C."/>
            <person name="Zhou Q."/>
            <person name="Liao X."/>
            <person name="Yang L."/>
            <person name="Hu Q."/>
            <person name="Zhang J."/>
            <person name="Meng L."/>
            <person name="Jin L."/>
            <person name="Tian Y."/>
            <person name="Lian J."/>
            <person name="Yang J."/>
            <person name="Miao G."/>
            <person name="Liu S."/>
            <person name="Liang Z."/>
            <person name="Yan F."/>
            <person name="Li Y."/>
            <person name="Sun B."/>
            <person name="Zhang H."/>
            <person name="Zhang J."/>
            <person name="Zhu Y."/>
            <person name="Du M."/>
            <person name="Zhao Y."/>
            <person name="Schartl M."/>
            <person name="Tang Q."/>
            <person name="Wang J."/>
        </authorList>
    </citation>
    <scope>NUCLEOTIDE SEQUENCE</scope>
</reference>
<evidence type="ECO:0000256" key="5">
    <source>
        <dbReference type="ARBA" id="ARBA00022837"/>
    </source>
</evidence>
<evidence type="ECO:0000313" key="11">
    <source>
        <dbReference type="Ensembl" id="ENSCSEP00000002947.1"/>
    </source>
</evidence>
<evidence type="ECO:0000313" key="12">
    <source>
        <dbReference type="Proteomes" id="UP000265120"/>
    </source>
</evidence>
<dbReference type="InterPro" id="IPR013320">
    <property type="entry name" value="ConA-like_dom_sf"/>
</dbReference>
<comment type="cofactor">
    <cofactor evidence="9">
        <name>Ca(2+)</name>
        <dbReference type="ChEBI" id="CHEBI:29108"/>
    </cofactor>
    <text evidence="9">Binds 2 calcium ions per subunit.</text>
</comment>
<dbReference type="Ensembl" id="ENSCSET00000002992.1">
    <property type="protein sequence ID" value="ENSCSEP00000002947.1"/>
    <property type="gene ID" value="ENSCSEG00000001939.1"/>
</dbReference>
<feature type="domain" description="Pentraxin (PTX)" evidence="10">
    <location>
        <begin position="22"/>
        <end position="225"/>
    </location>
</feature>
<proteinExistence type="inferred from homology"/>
<evidence type="ECO:0000256" key="3">
    <source>
        <dbReference type="ARBA" id="ARBA00022723"/>
    </source>
</evidence>
<evidence type="ECO:0000256" key="7">
    <source>
        <dbReference type="ARBA" id="ARBA00038102"/>
    </source>
</evidence>
<keyword evidence="3 9" id="KW-0479">Metal-binding</keyword>
<reference evidence="11" key="3">
    <citation type="submission" date="2025-09" db="UniProtKB">
        <authorList>
            <consortium name="Ensembl"/>
        </authorList>
    </citation>
    <scope>IDENTIFICATION</scope>
</reference>
<dbReference type="Pfam" id="PF00354">
    <property type="entry name" value="Pentaxin"/>
    <property type="match status" value="1"/>
</dbReference>
<dbReference type="SMART" id="SM00159">
    <property type="entry name" value="PTX"/>
    <property type="match status" value="1"/>
</dbReference>
<dbReference type="Gene3D" id="2.60.120.200">
    <property type="match status" value="1"/>
</dbReference>
<keyword evidence="12" id="KW-1185">Reference proteome</keyword>
<evidence type="ECO:0000256" key="1">
    <source>
        <dbReference type="ARBA" id="ARBA00004613"/>
    </source>
</evidence>
<dbReference type="GO" id="GO:0005576">
    <property type="term" value="C:extracellular region"/>
    <property type="evidence" value="ECO:0007669"/>
    <property type="project" value="UniProtKB-SubCell"/>
</dbReference>
<comment type="caution">
    <text evidence="8">Lacks conserved residue(s) required for the propagation of feature annotation.</text>
</comment>
<evidence type="ECO:0000256" key="9">
    <source>
        <dbReference type="RuleBase" id="RU362112"/>
    </source>
</evidence>
<keyword evidence="4 9" id="KW-0732">Signal</keyword>